<feature type="region of interest" description="Disordered" evidence="1">
    <location>
        <begin position="471"/>
        <end position="498"/>
    </location>
</feature>
<dbReference type="Proteomes" id="UP001365542">
    <property type="component" value="Unassembled WGS sequence"/>
</dbReference>
<evidence type="ECO:0000313" key="2">
    <source>
        <dbReference type="EMBL" id="KAK6525213.1"/>
    </source>
</evidence>
<dbReference type="Gene3D" id="3.40.50.1580">
    <property type="entry name" value="Nucleoside phosphorylase domain"/>
    <property type="match status" value="1"/>
</dbReference>
<dbReference type="Gene3D" id="3.40.50.300">
    <property type="entry name" value="P-loop containing nucleotide triphosphate hydrolases"/>
    <property type="match status" value="1"/>
</dbReference>
<dbReference type="PANTHER" id="PTHR46082:SF11">
    <property type="entry name" value="AAA+ ATPASE DOMAIN-CONTAINING PROTEIN-RELATED"/>
    <property type="match status" value="1"/>
</dbReference>
<comment type="caution">
    <text evidence="2">The sequence shown here is derived from an EMBL/GenBank/DDBJ whole genome shotgun (WGS) entry which is preliminary data.</text>
</comment>
<proteinExistence type="predicted"/>
<dbReference type="GO" id="GO:0009116">
    <property type="term" value="P:nucleoside metabolic process"/>
    <property type="evidence" value="ECO:0007669"/>
    <property type="project" value="InterPro"/>
</dbReference>
<reference evidence="2 3" key="1">
    <citation type="submission" date="2019-10" db="EMBL/GenBank/DDBJ databases">
        <authorList>
            <person name="Palmer J.M."/>
        </authorList>
    </citation>
    <scope>NUCLEOTIDE SEQUENCE [LARGE SCALE GENOMIC DNA]</scope>
    <source>
        <strain evidence="2 3">TWF694</strain>
    </source>
</reference>
<evidence type="ECO:0000256" key="1">
    <source>
        <dbReference type="SAM" id="MobiDB-lite"/>
    </source>
</evidence>
<evidence type="ECO:0000313" key="3">
    <source>
        <dbReference type="Proteomes" id="UP001365542"/>
    </source>
</evidence>
<dbReference type="Gene3D" id="1.25.40.10">
    <property type="entry name" value="Tetratricopeptide repeat domain"/>
    <property type="match status" value="1"/>
</dbReference>
<protein>
    <recommendedName>
        <fullName evidence="4">NB-ARC domain-containing protein</fullName>
    </recommendedName>
</protein>
<dbReference type="InterPro" id="IPR053137">
    <property type="entry name" value="NLR-like"/>
</dbReference>
<dbReference type="PANTHER" id="PTHR46082">
    <property type="entry name" value="ATP/GTP-BINDING PROTEIN-RELATED"/>
    <property type="match status" value="1"/>
</dbReference>
<evidence type="ECO:0008006" key="4">
    <source>
        <dbReference type="Google" id="ProtNLM"/>
    </source>
</evidence>
<gene>
    <name evidence="2" type="ORF">TWF694_005359</name>
</gene>
<dbReference type="InterPro" id="IPR027417">
    <property type="entry name" value="P-loop_NTPase"/>
</dbReference>
<accession>A0AAV9WT70</accession>
<dbReference type="SUPFAM" id="SSF48452">
    <property type="entry name" value="TPR-like"/>
    <property type="match status" value="1"/>
</dbReference>
<sequence>MSRTSVKDYWIIQEHQHRFECWTGFLGVFAAPQASLDSRLKSAPDIRKQVIQLLEILKRNIQHSLRSESARAAPQLDGNGALPRLQTSEQIKAAQPPISPATQAALSGINGTIDRLHRLGIAIRKTSTPSLVSRVEKFAEKDNEDHVFFEHIAFLIVKGLYPGIRDSFVRQLAKSISFRRQRLLYQKRYQKKPNTRRQPQLELEMHVEPTQRDEIVQYEPEIAHEEHQTRKLAIKINSAAFGIDSPSGTHPSAIDSRDFPPGFVETVEVASGPPTVTSIARNNPYPPLPKIQAGKKYWQCNWCFRELEVPDEKTQWKHVWKYVYESSDECMTDLLTFTRSHFKVDLEPYVCVSEQCSEQPVYFVSLRSWRKHMDDFHTTEWIQEIHKPTIWYCDLSHEYNEFSSANELREHLMKLHKEELTLDQLNTRARRNVLSVSRASNICPLCAQDVSALDIKSTQITAPLKHRDCRNDATKKPVSEVPEGHNDSDEEDCVSGANAGPSMRVSSALLEGLQDHVNYIKLATHIAGHLKSLAFTSLRYFEDEGSSVESQNAAFGAGPEDLSSHGWDGDRYFDLDSSLSFEDIPPGQGDPVNGQHCLDLDRSLYFEDAPPDQRGPVNETVGTSIEPPHETYTDTRVRLSRHEYTVGWLCALQLAELVTATEMLDVRHTACDLSSDDDNLYIYGSINGHNVVIAGLLSGIPWKNSTLRLMQPLSWSFPNMKIHLSVGVGSGIPRNPTPKNPEEDIHLGDVVIGWSKRAGVTSVVQYDLRRQEDEDKLLGILEKPDRNLLNALTLLMANHFEGETNFSEHLKRSKFSHPGLKNDRLYESAYTHIGGGNTCSTCEPSRVVDRPKRNTTDLVFHQGTILSGDSVIKSADARDQLAKPYNAICIESEAAGLMDEKNCLVVRGICDYADTHKNNLWQPYAAATAAAFARELLYTIMPLSVLAEDGLDKQNEYHIPIDMCLLYKRNPHFKGREQELAKIHKIFWSSNSHSEPNRRVISLCGLGGSGKTHVALEYAYRYATEYSAIFWIDAATGAKLQHSVNKAITCIIYAIIANTTANIKGNSNQTYLRIAHSLGFSTREITSKKALMKAVTKSPIECLRRWLSQERNDKWLLILDDPGKADIDLDMLLPTGDAGHVLITTRTSNSYQSRTDIEIGSLEQSEAVELMLKTSGINITPEDLSRTNGLEYRSALEIIGVVRSLPFLITFIGGYLRTTGTSLELYAKNLDEKLWGLFEGFDAVLDISFCNLSQEAKHLINLFSLLGKEDIPYKLIEAGKKIVDWMKAENAINKALEELLSFSFLRRNENGTYYLNALVHQWVREHMENPIMDSLLVVDIVTSTFAFGDERRKSQSLYELGILPHIERCFEIFFDYMAPKSGPLNDVTKKVAYDLARVYTYLGNIQKSTALYERSLEGIDAQPSSLDLKMMDALGVNLGLQGKYEEALGWCEQSLVGMKSQDIDSEDSPESLLVVSHIATIYKAKGNFSEAITRYRWVLAQQEKKLGPFAPSTLETRRQLGGVLTDSKTVGGNSVLNTQSH</sequence>
<name>A0AAV9WT70_9PEZI</name>
<dbReference type="SUPFAM" id="SSF53167">
    <property type="entry name" value="Purine and uridine phosphorylases"/>
    <property type="match status" value="1"/>
</dbReference>
<dbReference type="InterPro" id="IPR035994">
    <property type="entry name" value="Nucleoside_phosphorylase_sf"/>
</dbReference>
<dbReference type="SUPFAM" id="SSF52540">
    <property type="entry name" value="P-loop containing nucleoside triphosphate hydrolases"/>
    <property type="match status" value="1"/>
</dbReference>
<organism evidence="2 3">
    <name type="scientific">Orbilia ellipsospora</name>
    <dbReference type="NCBI Taxonomy" id="2528407"/>
    <lineage>
        <taxon>Eukaryota</taxon>
        <taxon>Fungi</taxon>
        <taxon>Dikarya</taxon>
        <taxon>Ascomycota</taxon>
        <taxon>Pezizomycotina</taxon>
        <taxon>Orbiliomycetes</taxon>
        <taxon>Orbiliales</taxon>
        <taxon>Orbiliaceae</taxon>
        <taxon>Orbilia</taxon>
    </lineage>
</organism>
<dbReference type="EMBL" id="JAVHJO010000017">
    <property type="protein sequence ID" value="KAK6525213.1"/>
    <property type="molecule type" value="Genomic_DNA"/>
</dbReference>
<feature type="region of interest" description="Disordered" evidence="1">
    <location>
        <begin position="608"/>
        <end position="629"/>
    </location>
</feature>
<keyword evidence="3" id="KW-1185">Reference proteome</keyword>
<dbReference type="InterPro" id="IPR011990">
    <property type="entry name" value="TPR-like_helical_dom_sf"/>
</dbReference>
<dbReference type="GO" id="GO:0003824">
    <property type="term" value="F:catalytic activity"/>
    <property type="evidence" value="ECO:0007669"/>
    <property type="project" value="InterPro"/>
</dbReference>
<feature type="compositionally biased region" description="Basic and acidic residues" evidence="1">
    <location>
        <begin position="471"/>
        <end position="487"/>
    </location>
</feature>
<dbReference type="GO" id="GO:0043531">
    <property type="term" value="F:ADP binding"/>
    <property type="evidence" value="ECO:0007669"/>
    <property type="project" value="InterPro"/>
</dbReference>